<evidence type="ECO:0000313" key="8">
    <source>
        <dbReference type="EMBL" id="MBL1411039.1"/>
    </source>
</evidence>
<feature type="domain" description="RNA polymerase sigma-70 region 2" evidence="6">
    <location>
        <begin position="13"/>
        <end position="80"/>
    </location>
</feature>
<dbReference type="Pfam" id="PF08281">
    <property type="entry name" value="Sigma70_r4_2"/>
    <property type="match status" value="1"/>
</dbReference>
<dbReference type="CDD" id="cd06171">
    <property type="entry name" value="Sigma70_r4"/>
    <property type="match status" value="1"/>
</dbReference>
<dbReference type="InterPro" id="IPR014284">
    <property type="entry name" value="RNA_pol_sigma-70_dom"/>
</dbReference>
<feature type="domain" description="RNA polymerase sigma factor 70 region 4 type 2" evidence="7">
    <location>
        <begin position="122"/>
        <end position="173"/>
    </location>
</feature>
<gene>
    <name evidence="8" type="ORF">JKG61_19935</name>
</gene>
<dbReference type="EMBL" id="JAERTY010000012">
    <property type="protein sequence ID" value="MBL1411039.1"/>
    <property type="molecule type" value="Genomic_DNA"/>
</dbReference>
<protein>
    <submittedName>
        <fullName evidence="8">Sigma-70 family RNA polymerase sigma factor</fullName>
    </submittedName>
</protein>
<evidence type="ECO:0000256" key="4">
    <source>
        <dbReference type="ARBA" id="ARBA00023125"/>
    </source>
</evidence>
<evidence type="ECO:0000256" key="5">
    <source>
        <dbReference type="ARBA" id="ARBA00023163"/>
    </source>
</evidence>
<comment type="similarity">
    <text evidence="1">Belongs to the sigma-70 factor family. ECF subfamily.</text>
</comment>
<dbReference type="InterPro" id="IPR013325">
    <property type="entry name" value="RNA_pol_sigma_r2"/>
</dbReference>
<dbReference type="InterPro" id="IPR013324">
    <property type="entry name" value="RNA_pol_sigma_r3/r4-like"/>
</dbReference>
<organism evidence="8 9">
    <name type="scientific">Sphingobacterium faecale</name>
    <dbReference type="NCBI Taxonomy" id="2803775"/>
    <lineage>
        <taxon>Bacteria</taxon>
        <taxon>Pseudomonadati</taxon>
        <taxon>Bacteroidota</taxon>
        <taxon>Sphingobacteriia</taxon>
        <taxon>Sphingobacteriales</taxon>
        <taxon>Sphingobacteriaceae</taxon>
        <taxon>Sphingobacterium</taxon>
    </lineage>
</organism>
<keyword evidence="2" id="KW-0805">Transcription regulation</keyword>
<sequence>MTEPGKKINVELLVREQQPKLRSFIRKHVSSAEDAEDILQDVFYQLVKTIDANLSPIEQVSAWLFRVARNMIINKGKKKREVEMPFSEEDEGQVLEEFSNILFGEPSPTPEMVYFRSMVWKELERGLSELPTEQREAFELTEIEGMPVKEVAISLNIPLNTLLSRKHYAVKQLRKKLYGLYKDIMFY</sequence>
<accession>A0ABS1R9Z7</accession>
<dbReference type="PANTHER" id="PTHR43133">
    <property type="entry name" value="RNA POLYMERASE ECF-TYPE SIGMA FACTO"/>
    <property type="match status" value="1"/>
</dbReference>
<evidence type="ECO:0000259" key="6">
    <source>
        <dbReference type="Pfam" id="PF04542"/>
    </source>
</evidence>
<dbReference type="RefSeq" id="WP_202104772.1">
    <property type="nucleotide sequence ID" value="NZ_JAERTY010000012.1"/>
</dbReference>
<dbReference type="Gene3D" id="1.10.1740.10">
    <property type="match status" value="1"/>
</dbReference>
<reference evidence="8 9" key="1">
    <citation type="submission" date="2021-01" db="EMBL/GenBank/DDBJ databases">
        <title>C459-1 draft genome sequence.</title>
        <authorList>
            <person name="Zhang X.-F."/>
        </authorList>
    </citation>
    <scope>NUCLEOTIDE SEQUENCE [LARGE SCALE GENOMIC DNA]</scope>
    <source>
        <strain evidence="9">C459-1</strain>
    </source>
</reference>
<dbReference type="InterPro" id="IPR007627">
    <property type="entry name" value="RNA_pol_sigma70_r2"/>
</dbReference>
<dbReference type="PANTHER" id="PTHR43133:SF8">
    <property type="entry name" value="RNA POLYMERASE SIGMA FACTOR HI_1459-RELATED"/>
    <property type="match status" value="1"/>
</dbReference>
<evidence type="ECO:0000256" key="3">
    <source>
        <dbReference type="ARBA" id="ARBA00023082"/>
    </source>
</evidence>
<keyword evidence="3" id="KW-0731">Sigma factor</keyword>
<dbReference type="InterPro" id="IPR039425">
    <property type="entry name" value="RNA_pol_sigma-70-like"/>
</dbReference>
<dbReference type="Gene3D" id="1.10.10.10">
    <property type="entry name" value="Winged helix-like DNA-binding domain superfamily/Winged helix DNA-binding domain"/>
    <property type="match status" value="1"/>
</dbReference>
<dbReference type="NCBIfam" id="TIGR02937">
    <property type="entry name" value="sigma70-ECF"/>
    <property type="match status" value="1"/>
</dbReference>
<evidence type="ECO:0000256" key="2">
    <source>
        <dbReference type="ARBA" id="ARBA00023015"/>
    </source>
</evidence>
<dbReference type="Proteomes" id="UP000625283">
    <property type="component" value="Unassembled WGS sequence"/>
</dbReference>
<evidence type="ECO:0000313" key="9">
    <source>
        <dbReference type="Proteomes" id="UP000625283"/>
    </source>
</evidence>
<dbReference type="InterPro" id="IPR036388">
    <property type="entry name" value="WH-like_DNA-bd_sf"/>
</dbReference>
<dbReference type="SUPFAM" id="SSF88946">
    <property type="entry name" value="Sigma2 domain of RNA polymerase sigma factors"/>
    <property type="match status" value="1"/>
</dbReference>
<keyword evidence="4" id="KW-0238">DNA-binding</keyword>
<evidence type="ECO:0000259" key="7">
    <source>
        <dbReference type="Pfam" id="PF08281"/>
    </source>
</evidence>
<dbReference type="SUPFAM" id="SSF88659">
    <property type="entry name" value="Sigma3 and sigma4 domains of RNA polymerase sigma factors"/>
    <property type="match status" value="1"/>
</dbReference>
<comment type="caution">
    <text evidence="8">The sequence shown here is derived from an EMBL/GenBank/DDBJ whole genome shotgun (WGS) entry which is preliminary data.</text>
</comment>
<name>A0ABS1R9Z7_9SPHI</name>
<proteinExistence type="inferred from homology"/>
<evidence type="ECO:0000256" key="1">
    <source>
        <dbReference type="ARBA" id="ARBA00010641"/>
    </source>
</evidence>
<dbReference type="InterPro" id="IPR013249">
    <property type="entry name" value="RNA_pol_sigma70_r4_t2"/>
</dbReference>
<keyword evidence="9" id="KW-1185">Reference proteome</keyword>
<dbReference type="Pfam" id="PF04542">
    <property type="entry name" value="Sigma70_r2"/>
    <property type="match status" value="1"/>
</dbReference>
<keyword evidence="5" id="KW-0804">Transcription</keyword>